<comment type="caution">
    <text evidence="3">The sequence shown here is derived from an EMBL/GenBank/DDBJ whole genome shotgun (WGS) entry which is preliminary data.</text>
</comment>
<evidence type="ECO:0000256" key="2">
    <source>
        <dbReference type="SAM" id="Phobius"/>
    </source>
</evidence>
<keyword evidence="2" id="KW-0812">Transmembrane</keyword>
<feature type="transmembrane region" description="Helical" evidence="2">
    <location>
        <begin position="80"/>
        <end position="99"/>
    </location>
</feature>
<feature type="transmembrane region" description="Helical" evidence="2">
    <location>
        <begin position="144"/>
        <end position="169"/>
    </location>
</feature>
<dbReference type="AlphaFoldDB" id="A0AA39GRU2"/>
<feature type="compositionally biased region" description="Low complexity" evidence="1">
    <location>
        <begin position="297"/>
        <end position="313"/>
    </location>
</feature>
<reference evidence="3" key="1">
    <citation type="submission" date="2022-10" db="EMBL/GenBank/DDBJ databases">
        <title>Determination and structural analysis of whole genome sequence of Sarocladium strictum F4-1.</title>
        <authorList>
            <person name="Hu L."/>
            <person name="Jiang Y."/>
        </authorList>
    </citation>
    <scope>NUCLEOTIDE SEQUENCE</scope>
    <source>
        <strain evidence="3">F4-1</strain>
    </source>
</reference>
<dbReference type="EMBL" id="JAPDFR010000001">
    <property type="protein sequence ID" value="KAK0392392.1"/>
    <property type="molecule type" value="Genomic_DNA"/>
</dbReference>
<dbReference type="Proteomes" id="UP001175261">
    <property type="component" value="Unassembled WGS sequence"/>
</dbReference>
<proteinExistence type="predicted"/>
<evidence type="ECO:0000313" key="3">
    <source>
        <dbReference type="EMBL" id="KAK0392392.1"/>
    </source>
</evidence>
<organism evidence="3 4">
    <name type="scientific">Sarocladium strictum</name>
    <name type="common">Black bundle disease fungus</name>
    <name type="synonym">Acremonium strictum</name>
    <dbReference type="NCBI Taxonomy" id="5046"/>
    <lineage>
        <taxon>Eukaryota</taxon>
        <taxon>Fungi</taxon>
        <taxon>Dikarya</taxon>
        <taxon>Ascomycota</taxon>
        <taxon>Pezizomycotina</taxon>
        <taxon>Sordariomycetes</taxon>
        <taxon>Hypocreomycetidae</taxon>
        <taxon>Hypocreales</taxon>
        <taxon>Sarocladiaceae</taxon>
        <taxon>Sarocladium</taxon>
    </lineage>
</organism>
<feature type="transmembrane region" description="Helical" evidence="2">
    <location>
        <begin position="54"/>
        <end position="73"/>
    </location>
</feature>
<feature type="region of interest" description="Disordered" evidence="1">
    <location>
        <begin position="176"/>
        <end position="321"/>
    </location>
</feature>
<evidence type="ECO:0000313" key="4">
    <source>
        <dbReference type="Proteomes" id="UP001175261"/>
    </source>
</evidence>
<keyword evidence="2" id="KW-1133">Transmembrane helix</keyword>
<keyword evidence="2" id="KW-0472">Membrane</keyword>
<keyword evidence="4" id="KW-1185">Reference proteome</keyword>
<accession>A0AA39GRU2</accession>
<name>A0AA39GRU2_SARSR</name>
<sequence>MGKKAGLGLKFLQWFIRGVQFLCAALILGIYSYFLATLHNHDLRISTTLRAVEGIAGAAVLYTLIAFLLLWCLAGRAVTAFLAMALDLAFAGAFIYVAVANRQGASSCNGYLDTPFGRGQSRDTTDEGSDGFTALPSFRTACRLQSACLAVAIIAIFFFIFSLFTELALARHHRKEKRFGPSPANGYTSGYGSSAGDVPEKKQKKPGFFGRMMPGRNKRAANDFNNNALPQHATPADLHNRPADNRASYNTEATAIGHDNPDHLQKPEAGYAGHGYQNRGVAEMGGTQPPRVYGSRQATANGPTAPGTAPPQNYRYDDGVY</sequence>
<gene>
    <name evidence="3" type="ORF">NLU13_1887</name>
</gene>
<protein>
    <recommendedName>
        <fullName evidence="5">MARVEL domain-containing protein</fullName>
    </recommendedName>
</protein>
<feature type="transmembrane region" description="Helical" evidence="2">
    <location>
        <begin position="12"/>
        <end position="34"/>
    </location>
</feature>
<evidence type="ECO:0008006" key="5">
    <source>
        <dbReference type="Google" id="ProtNLM"/>
    </source>
</evidence>
<evidence type="ECO:0000256" key="1">
    <source>
        <dbReference type="SAM" id="MobiDB-lite"/>
    </source>
</evidence>